<dbReference type="AlphaFoldDB" id="A0AA39R331"/>
<keyword evidence="2 5" id="KW-0812">Transmembrane</keyword>
<dbReference type="GO" id="GO:0005886">
    <property type="term" value="C:plasma membrane"/>
    <property type="evidence" value="ECO:0007669"/>
    <property type="project" value="UniProtKB-SubCell"/>
</dbReference>
<gene>
    <name evidence="6" type="ORF">JMJ35_005581</name>
</gene>
<evidence type="ECO:0000256" key="5">
    <source>
        <dbReference type="SAM" id="Phobius"/>
    </source>
</evidence>
<dbReference type="GO" id="GO:0015087">
    <property type="term" value="F:cobalt ion transmembrane transporter activity"/>
    <property type="evidence" value="ECO:0007669"/>
    <property type="project" value="TreeGrafter"/>
</dbReference>
<feature type="transmembrane region" description="Helical" evidence="5">
    <location>
        <begin position="385"/>
        <end position="408"/>
    </location>
</feature>
<dbReference type="Gene3D" id="1.20.58.340">
    <property type="entry name" value="Magnesium transport protein CorA, transmembrane region"/>
    <property type="match status" value="1"/>
</dbReference>
<evidence type="ECO:0000313" key="7">
    <source>
        <dbReference type="Proteomes" id="UP001166286"/>
    </source>
</evidence>
<dbReference type="PANTHER" id="PTHR46494:SF1">
    <property type="entry name" value="CORA FAMILY METAL ION TRANSPORTER (EUROFUNG)"/>
    <property type="match status" value="1"/>
</dbReference>
<protein>
    <submittedName>
        <fullName evidence="6">Uncharacterized protein</fullName>
    </submittedName>
</protein>
<keyword evidence="3 5" id="KW-1133">Transmembrane helix</keyword>
<comment type="subcellular location">
    <subcellularLocation>
        <location evidence="1">Cell membrane</location>
        <topology evidence="1">Multi-pass membrane protein</topology>
    </subcellularLocation>
</comment>
<accession>A0AA39R331</accession>
<proteinExistence type="predicted"/>
<keyword evidence="4 5" id="KW-0472">Membrane</keyword>
<dbReference type="PANTHER" id="PTHR46494">
    <property type="entry name" value="CORA FAMILY METAL ION TRANSPORTER (EUROFUNG)"/>
    <property type="match status" value="1"/>
</dbReference>
<reference evidence="6" key="1">
    <citation type="submission" date="2023-03" db="EMBL/GenBank/DDBJ databases">
        <title>Complete genome of Cladonia borealis.</title>
        <authorList>
            <person name="Park H."/>
        </authorList>
    </citation>
    <scope>NUCLEOTIDE SEQUENCE</scope>
    <source>
        <strain evidence="6">ANT050790</strain>
    </source>
</reference>
<dbReference type="GO" id="GO:0015095">
    <property type="term" value="F:magnesium ion transmembrane transporter activity"/>
    <property type="evidence" value="ECO:0007669"/>
    <property type="project" value="TreeGrafter"/>
</dbReference>
<dbReference type="GO" id="GO:0000287">
    <property type="term" value="F:magnesium ion binding"/>
    <property type="evidence" value="ECO:0007669"/>
    <property type="project" value="TreeGrafter"/>
</dbReference>
<dbReference type="SUPFAM" id="SSF144083">
    <property type="entry name" value="Magnesium transport protein CorA, transmembrane region"/>
    <property type="match status" value="1"/>
</dbReference>
<comment type="caution">
    <text evidence="6">The sequence shown here is derived from an EMBL/GenBank/DDBJ whole genome shotgun (WGS) entry which is preliminary data.</text>
</comment>
<dbReference type="GO" id="GO:0050897">
    <property type="term" value="F:cobalt ion binding"/>
    <property type="evidence" value="ECO:0007669"/>
    <property type="project" value="TreeGrafter"/>
</dbReference>
<organism evidence="6 7">
    <name type="scientific">Cladonia borealis</name>
    <dbReference type="NCBI Taxonomy" id="184061"/>
    <lineage>
        <taxon>Eukaryota</taxon>
        <taxon>Fungi</taxon>
        <taxon>Dikarya</taxon>
        <taxon>Ascomycota</taxon>
        <taxon>Pezizomycotina</taxon>
        <taxon>Lecanoromycetes</taxon>
        <taxon>OSLEUM clade</taxon>
        <taxon>Lecanoromycetidae</taxon>
        <taxon>Lecanorales</taxon>
        <taxon>Lecanorineae</taxon>
        <taxon>Cladoniaceae</taxon>
        <taxon>Cladonia</taxon>
    </lineage>
</organism>
<keyword evidence="7" id="KW-1185">Reference proteome</keyword>
<dbReference type="Proteomes" id="UP001166286">
    <property type="component" value="Unassembled WGS sequence"/>
</dbReference>
<dbReference type="InterPro" id="IPR045863">
    <property type="entry name" value="CorA_TM1_TM2"/>
</dbReference>
<evidence type="ECO:0000256" key="2">
    <source>
        <dbReference type="ARBA" id="ARBA00022692"/>
    </source>
</evidence>
<name>A0AA39R331_9LECA</name>
<dbReference type="EMBL" id="JAFEKC020000011">
    <property type="protein sequence ID" value="KAK0512453.1"/>
    <property type="molecule type" value="Genomic_DNA"/>
</dbReference>
<evidence type="ECO:0000313" key="6">
    <source>
        <dbReference type="EMBL" id="KAK0512453.1"/>
    </source>
</evidence>
<evidence type="ECO:0000256" key="3">
    <source>
        <dbReference type="ARBA" id="ARBA00022989"/>
    </source>
</evidence>
<evidence type="ECO:0000256" key="4">
    <source>
        <dbReference type="ARBA" id="ARBA00023136"/>
    </source>
</evidence>
<dbReference type="Pfam" id="PF01544">
    <property type="entry name" value="CorA"/>
    <property type="match status" value="1"/>
</dbReference>
<evidence type="ECO:0000256" key="1">
    <source>
        <dbReference type="ARBA" id="ARBA00004651"/>
    </source>
</evidence>
<sequence>MEPPTSESGATNEPTIDLTSITTELRSNEVVDDEYALELKVSDVSTSSQLLTVYQCSDPLRREIRSLQGMYIQDDWRAFRRLFRNFFSLDFNRNRVNFLDWCIGNLANSNRRLPIRQTEFWRPVIDKSRNVIRTAFGIEYLVAYQPTSEPSRPSVATSAVHNMKDRNLLSENLPTSCLQKIAVFIQVNNRQGKELFFVDSYRKSLENYLMIFDKTHERITTKDLIPSPDTWQNLLEDFDLVNQPSGNAIAFAIVQIIFEAVARKWSDFILCIDNYIAILEERTYSQPANDQWSSALWSITKQISEAERLIKFHLLLMEDIQNSMVFLVEKPFGPDWLSQNILEFKRLSNEIDESLKKPVANMIDLVYKSISIRDARQSLEINTSLWRLSWITFIFLPLTFLAGVFGMNVSEVRSYPSMKWYFIAAVPLMLLVMLSWLIVRKFMQRNIATQA</sequence>
<dbReference type="InterPro" id="IPR002523">
    <property type="entry name" value="MgTranspt_CorA/ZnTranspt_ZntB"/>
</dbReference>
<feature type="transmembrane region" description="Helical" evidence="5">
    <location>
        <begin position="420"/>
        <end position="439"/>
    </location>
</feature>